<dbReference type="GO" id="GO:0005634">
    <property type="term" value="C:nucleus"/>
    <property type="evidence" value="ECO:0007669"/>
    <property type="project" value="TreeGrafter"/>
</dbReference>
<dbReference type="Gene3D" id="1.10.10.10">
    <property type="entry name" value="Winged helix-like DNA-binding domain superfamily/Winged helix DNA-binding domain"/>
    <property type="match status" value="1"/>
</dbReference>
<dbReference type="Proteomes" id="UP000783686">
    <property type="component" value="Unassembled WGS sequence"/>
</dbReference>
<evidence type="ECO:0000259" key="1">
    <source>
        <dbReference type="Pfam" id="PF17906"/>
    </source>
</evidence>
<feature type="domain" description="Mos1 transposase HTH" evidence="1">
    <location>
        <begin position="6"/>
        <end position="52"/>
    </location>
</feature>
<dbReference type="PANTHER" id="PTHR46060:SF2">
    <property type="entry name" value="HISTONE-LYSINE N-METHYLTRANSFERASE SETMAR"/>
    <property type="match status" value="1"/>
</dbReference>
<dbReference type="GO" id="GO:0035861">
    <property type="term" value="C:site of double-strand break"/>
    <property type="evidence" value="ECO:0007669"/>
    <property type="project" value="TreeGrafter"/>
</dbReference>
<dbReference type="Gene3D" id="1.10.10.1450">
    <property type="match status" value="1"/>
</dbReference>
<dbReference type="GO" id="GO:0003697">
    <property type="term" value="F:single-stranded DNA binding"/>
    <property type="evidence" value="ECO:0007669"/>
    <property type="project" value="TreeGrafter"/>
</dbReference>
<evidence type="ECO:0000313" key="2">
    <source>
        <dbReference type="EMBL" id="CAD5211873.1"/>
    </source>
</evidence>
<dbReference type="InterPro" id="IPR041426">
    <property type="entry name" value="Mos1_HTH"/>
</dbReference>
<dbReference type="EMBL" id="CAJFCW020000002">
    <property type="protein sequence ID" value="CAG9094600.1"/>
    <property type="molecule type" value="Genomic_DNA"/>
</dbReference>
<dbReference type="GO" id="GO:0044547">
    <property type="term" value="F:DNA topoisomerase binding"/>
    <property type="evidence" value="ECO:0007669"/>
    <property type="project" value="TreeGrafter"/>
</dbReference>
<gene>
    <name evidence="2" type="ORF">BOKJ2_LOCUS3919</name>
</gene>
<protein>
    <recommendedName>
        <fullName evidence="1">Mos1 transposase HTH domain-containing protein</fullName>
    </recommendedName>
</protein>
<name>A0A811K9A1_9BILA</name>
<dbReference type="OrthoDB" id="616263at2759"/>
<dbReference type="GO" id="GO:0042800">
    <property type="term" value="F:histone H3K4 methyltransferase activity"/>
    <property type="evidence" value="ECO:0007669"/>
    <property type="project" value="TreeGrafter"/>
</dbReference>
<sequence length="118" mass="13370">MDRSWIRVILWSQFKAGRSANSATHFINEAHGEGTVSYATTKRWFIKFRSGDETLQSEKSSGRPKAINEDELKQRIAIDPRITVRKLAKDLECSSGSVAKHLKSMGYVKKGEKWVQAT</sequence>
<organism evidence="2 3">
    <name type="scientific">Bursaphelenchus okinawaensis</name>
    <dbReference type="NCBI Taxonomy" id="465554"/>
    <lineage>
        <taxon>Eukaryota</taxon>
        <taxon>Metazoa</taxon>
        <taxon>Ecdysozoa</taxon>
        <taxon>Nematoda</taxon>
        <taxon>Chromadorea</taxon>
        <taxon>Rhabditida</taxon>
        <taxon>Tylenchina</taxon>
        <taxon>Tylenchomorpha</taxon>
        <taxon>Aphelenchoidea</taxon>
        <taxon>Aphelenchoididae</taxon>
        <taxon>Bursaphelenchus</taxon>
    </lineage>
</organism>
<reference evidence="2" key="1">
    <citation type="submission" date="2020-09" db="EMBL/GenBank/DDBJ databases">
        <authorList>
            <person name="Kikuchi T."/>
        </authorList>
    </citation>
    <scope>NUCLEOTIDE SEQUENCE</scope>
    <source>
        <strain evidence="2">SH1</strain>
    </source>
</reference>
<dbReference type="InterPro" id="IPR052709">
    <property type="entry name" value="Transposase-MT_Hybrid"/>
</dbReference>
<dbReference type="GO" id="GO:0003690">
    <property type="term" value="F:double-stranded DNA binding"/>
    <property type="evidence" value="ECO:0007669"/>
    <property type="project" value="TreeGrafter"/>
</dbReference>
<dbReference type="Proteomes" id="UP000614601">
    <property type="component" value="Unassembled WGS sequence"/>
</dbReference>
<dbReference type="GO" id="GO:0000729">
    <property type="term" value="P:DNA double-strand break processing"/>
    <property type="evidence" value="ECO:0007669"/>
    <property type="project" value="TreeGrafter"/>
</dbReference>
<dbReference type="GO" id="GO:0006303">
    <property type="term" value="P:double-strand break repair via nonhomologous end joining"/>
    <property type="evidence" value="ECO:0007669"/>
    <property type="project" value="TreeGrafter"/>
</dbReference>
<dbReference type="Pfam" id="PF17906">
    <property type="entry name" value="HTH_48"/>
    <property type="match status" value="1"/>
</dbReference>
<dbReference type="InterPro" id="IPR036388">
    <property type="entry name" value="WH-like_DNA-bd_sf"/>
</dbReference>
<dbReference type="GO" id="GO:0044774">
    <property type="term" value="P:mitotic DNA integrity checkpoint signaling"/>
    <property type="evidence" value="ECO:0007669"/>
    <property type="project" value="TreeGrafter"/>
</dbReference>
<dbReference type="GO" id="GO:0046975">
    <property type="term" value="F:histone H3K36 methyltransferase activity"/>
    <property type="evidence" value="ECO:0007669"/>
    <property type="project" value="TreeGrafter"/>
</dbReference>
<comment type="caution">
    <text evidence="2">The sequence shown here is derived from an EMBL/GenBank/DDBJ whole genome shotgun (WGS) entry which is preliminary data.</text>
</comment>
<proteinExistence type="predicted"/>
<dbReference type="GO" id="GO:0031297">
    <property type="term" value="P:replication fork processing"/>
    <property type="evidence" value="ECO:0007669"/>
    <property type="project" value="TreeGrafter"/>
</dbReference>
<dbReference type="GO" id="GO:0015074">
    <property type="term" value="P:DNA integration"/>
    <property type="evidence" value="ECO:0007669"/>
    <property type="project" value="TreeGrafter"/>
</dbReference>
<dbReference type="GO" id="GO:0000793">
    <property type="term" value="C:condensed chromosome"/>
    <property type="evidence" value="ECO:0007669"/>
    <property type="project" value="TreeGrafter"/>
</dbReference>
<evidence type="ECO:0000313" key="3">
    <source>
        <dbReference type="Proteomes" id="UP000614601"/>
    </source>
</evidence>
<dbReference type="PANTHER" id="PTHR46060">
    <property type="entry name" value="MARINER MOS1 TRANSPOSASE-LIKE PROTEIN"/>
    <property type="match status" value="1"/>
</dbReference>
<dbReference type="EMBL" id="CAJFDH010000002">
    <property type="protein sequence ID" value="CAD5211873.1"/>
    <property type="molecule type" value="Genomic_DNA"/>
</dbReference>
<accession>A0A811K9A1</accession>
<dbReference type="AlphaFoldDB" id="A0A811K9A1"/>
<dbReference type="GO" id="GO:0000014">
    <property type="term" value="F:single-stranded DNA endodeoxyribonuclease activity"/>
    <property type="evidence" value="ECO:0007669"/>
    <property type="project" value="TreeGrafter"/>
</dbReference>
<keyword evidence="3" id="KW-1185">Reference proteome</keyword>